<accession>A0A9P1GMA8</accession>
<feature type="region of interest" description="Disordered" evidence="1">
    <location>
        <begin position="252"/>
        <end position="294"/>
    </location>
</feature>
<dbReference type="EMBL" id="CAMXCT020006636">
    <property type="protein sequence ID" value="CAL1170838.1"/>
    <property type="molecule type" value="Genomic_DNA"/>
</dbReference>
<protein>
    <submittedName>
        <fullName evidence="3">TBC1 domain family member 31</fullName>
    </submittedName>
</protein>
<reference evidence="2" key="1">
    <citation type="submission" date="2022-10" db="EMBL/GenBank/DDBJ databases">
        <authorList>
            <person name="Chen Y."/>
            <person name="Dougan E. K."/>
            <person name="Chan C."/>
            <person name="Rhodes N."/>
            <person name="Thang M."/>
        </authorList>
    </citation>
    <scope>NUCLEOTIDE SEQUENCE</scope>
</reference>
<evidence type="ECO:0000313" key="4">
    <source>
        <dbReference type="Proteomes" id="UP001152797"/>
    </source>
</evidence>
<gene>
    <name evidence="2" type="ORF">C1SCF055_LOCUS42105</name>
</gene>
<evidence type="ECO:0000313" key="3">
    <source>
        <dbReference type="EMBL" id="CAL4804775.1"/>
    </source>
</evidence>
<organism evidence="2">
    <name type="scientific">Cladocopium goreaui</name>
    <dbReference type="NCBI Taxonomy" id="2562237"/>
    <lineage>
        <taxon>Eukaryota</taxon>
        <taxon>Sar</taxon>
        <taxon>Alveolata</taxon>
        <taxon>Dinophyceae</taxon>
        <taxon>Suessiales</taxon>
        <taxon>Symbiodiniaceae</taxon>
        <taxon>Cladocopium</taxon>
    </lineage>
</organism>
<dbReference type="OrthoDB" id="5578278at2759"/>
<dbReference type="InterPro" id="IPR035969">
    <property type="entry name" value="Rab-GAP_TBC_sf"/>
</dbReference>
<dbReference type="Proteomes" id="UP001152797">
    <property type="component" value="Unassembled WGS sequence"/>
</dbReference>
<comment type="caution">
    <text evidence="2">The sequence shown here is derived from an EMBL/GenBank/DDBJ whole genome shotgun (WGS) entry which is preliminary data.</text>
</comment>
<reference evidence="3 4" key="2">
    <citation type="submission" date="2024-05" db="EMBL/GenBank/DDBJ databases">
        <authorList>
            <person name="Chen Y."/>
            <person name="Shah S."/>
            <person name="Dougan E. K."/>
            <person name="Thang M."/>
            <person name="Chan C."/>
        </authorList>
    </citation>
    <scope>NUCLEOTIDE SEQUENCE [LARGE SCALE GENOMIC DNA]</scope>
</reference>
<dbReference type="SUPFAM" id="SSF47923">
    <property type="entry name" value="Ypt/Rab-GAP domain of gyp1p"/>
    <property type="match status" value="1"/>
</dbReference>
<evidence type="ECO:0000256" key="1">
    <source>
        <dbReference type="SAM" id="MobiDB-lite"/>
    </source>
</evidence>
<name>A0A9P1GMA8_9DINO</name>
<keyword evidence="4" id="KW-1185">Reference proteome</keyword>
<feature type="non-terminal residue" evidence="2">
    <location>
        <position position="1"/>
    </location>
</feature>
<proteinExistence type="predicted"/>
<dbReference type="EMBL" id="CAMXCT030006636">
    <property type="protein sequence ID" value="CAL4804775.1"/>
    <property type="molecule type" value="Genomic_DNA"/>
</dbReference>
<dbReference type="EMBL" id="CAMXCT010006636">
    <property type="protein sequence ID" value="CAI4017463.1"/>
    <property type="molecule type" value="Genomic_DNA"/>
</dbReference>
<evidence type="ECO:0000313" key="2">
    <source>
        <dbReference type="EMBL" id="CAI4017463.1"/>
    </source>
</evidence>
<sequence>VWQEGPFSGALCFARANEVLLSVSNKVRVIDVTSHKHLISLLGHKADVSFAAANEQNALTFSSDRLMLWQISDWSLLRQIESGPEAQLIAAALATSQVGALYRGHAGPQRGRLSWSLWCGSSPLAEGVVPRLDGVAVMCLSQLAIGDGFVGMVAKKKKSKTHEVLVWKVPSIPYGASDALTVPWRLQMPRLQQILAARRQLLLATREEVLLLEVPSGQLRHVPWPGLSTLDVAVSGVAVGLAGTAMTFSVKQLQPRKSSRSHSRRSGQGPKQPLRTLPRSKSAEAVPPTEPASFPASSAALAEFLRRFGGFGRGQRPRCWQQLLGLPGNRTAGSDGAAWRMGRFLTDVSPTGKDRLDNQELPAERLRPRERLAQRLISWRPDLEKEAGLEAVSQLASGVFEDHEVLGFELGAKLWSNWLQPLARAATRRRKLLSWAEQQLRQRDLELSIYLEVVVKHQTPADGATLGSRILWPMLRSFLLRCLPRSVCMVLWDHLILSWREPWHLLLAALSILRCKRQLLLHLSPSQSGDKAVKLIMSATETDPAELLKNFHALRNDIRDLRDTREVKELWNQDVEDLEVAESEVIEQECVLEGKEKETQTEEMCLEAEDFARLFSDLSVPPQHAPAMRQDAAAETLEADLVTEAEKNEFLRFRAAIHASGDASDQSTVLPSAGPTVLETEIKAGLARLDTSLDSTTMDFPDFSDSGMEVCT</sequence>
<dbReference type="AlphaFoldDB" id="A0A9P1GMA8"/>